<dbReference type="STRING" id="1707952.A6A03_10855"/>
<dbReference type="SUPFAM" id="SSF56524">
    <property type="entry name" value="Oxidoreductase molybdopterin-binding domain"/>
    <property type="match status" value="1"/>
</dbReference>
<dbReference type="InterPro" id="IPR000572">
    <property type="entry name" value="OxRdtase_Mopterin-bd_dom"/>
</dbReference>
<dbReference type="Proteomes" id="UP000078287">
    <property type="component" value="Unassembled WGS sequence"/>
</dbReference>
<evidence type="ECO:0000259" key="2">
    <source>
        <dbReference type="Pfam" id="PF00174"/>
    </source>
</evidence>
<evidence type="ECO:0000313" key="3">
    <source>
        <dbReference type="EMBL" id="OAN47116.1"/>
    </source>
</evidence>
<dbReference type="OrthoDB" id="9778777at2"/>
<dbReference type="AlphaFoldDB" id="A0A178MF18"/>
<dbReference type="EMBL" id="LWQS01000039">
    <property type="protein sequence ID" value="OAN47116.1"/>
    <property type="molecule type" value="Genomic_DNA"/>
</dbReference>
<dbReference type="CDD" id="cd02109">
    <property type="entry name" value="arch_bact_SO_family_Moco"/>
    <property type="match status" value="1"/>
</dbReference>
<dbReference type="Gene3D" id="3.90.420.10">
    <property type="entry name" value="Oxidoreductase, molybdopterin-binding domain"/>
    <property type="match status" value="1"/>
</dbReference>
<proteinExistence type="predicted"/>
<protein>
    <submittedName>
        <fullName evidence="3">Oxidoreductase</fullName>
    </submittedName>
</protein>
<sequence>MFNPFKRKDQTQSEPEGRVPPGQYVTEKFPVLHYGTVPQYTNVDEQWDLRCWGELAEPARFSFREFRALPTVTIKTDIHCVTRWSKLDTVWEGVSFREFLRHIPPLKPSARFVIAHSEQGYTANLPLDVLLDDDVLLAYKYDGQELTPEHGYPLRLLVPKKYFWKSAKWLRGLEFLDHDRLGFWERYGYSNNADPWREERYADD</sequence>
<reference evidence="3 4" key="1">
    <citation type="submission" date="2016-04" db="EMBL/GenBank/DDBJ databases">
        <title>Chloroflexus islandicus sp. nov., a thermophilic filamentous anoxygenic phototrophic bacterium from geyser Strokkur (Iceland).</title>
        <authorList>
            <person name="Gaisin V.A."/>
            <person name="Kalashnikov A.M."/>
            <person name="Sukhacheva M.V."/>
            <person name="Grouzdev D.S."/>
            <person name="Ivanov T.M."/>
            <person name="Kuznetsov B."/>
            <person name="Gorlenko V.M."/>
        </authorList>
    </citation>
    <scope>NUCLEOTIDE SEQUENCE [LARGE SCALE GENOMIC DNA]</scope>
    <source>
        <strain evidence="4">isl-2</strain>
    </source>
</reference>
<accession>A0A178MF18</accession>
<feature type="compositionally biased region" description="Basic and acidic residues" evidence="1">
    <location>
        <begin position="1"/>
        <end position="17"/>
    </location>
</feature>
<feature type="domain" description="Oxidoreductase molybdopterin-binding" evidence="2">
    <location>
        <begin position="35"/>
        <end position="184"/>
    </location>
</feature>
<keyword evidence="4" id="KW-1185">Reference proteome</keyword>
<dbReference type="InterPro" id="IPR036374">
    <property type="entry name" value="OxRdtase_Mopterin-bd_sf"/>
</dbReference>
<dbReference type="RefSeq" id="WP_066784834.1">
    <property type="nucleotide sequence ID" value="NZ_LWQS01000039.1"/>
</dbReference>
<dbReference type="PANTHER" id="PTHR43032:SF4">
    <property type="entry name" value="OXIDOREDUCTASE MOLYBDOPTERIN-BINDING DOMAIN-CONTAINING PROTEIN"/>
    <property type="match status" value="1"/>
</dbReference>
<dbReference type="Pfam" id="PF00174">
    <property type="entry name" value="Oxidored_molyb"/>
    <property type="match status" value="1"/>
</dbReference>
<gene>
    <name evidence="3" type="ORF">A6A03_10855</name>
</gene>
<evidence type="ECO:0000256" key="1">
    <source>
        <dbReference type="SAM" id="MobiDB-lite"/>
    </source>
</evidence>
<feature type="region of interest" description="Disordered" evidence="1">
    <location>
        <begin position="1"/>
        <end position="23"/>
    </location>
</feature>
<name>A0A178MF18_9CHLR</name>
<organism evidence="3 4">
    <name type="scientific">Chloroflexus islandicus</name>
    <dbReference type="NCBI Taxonomy" id="1707952"/>
    <lineage>
        <taxon>Bacteria</taxon>
        <taxon>Bacillati</taxon>
        <taxon>Chloroflexota</taxon>
        <taxon>Chloroflexia</taxon>
        <taxon>Chloroflexales</taxon>
        <taxon>Chloroflexineae</taxon>
        <taxon>Chloroflexaceae</taxon>
        <taxon>Chloroflexus</taxon>
    </lineage>
</organism>
<dbReference type="PANTHER" id="PTHR43032">
    <property type="entry name" value="PROTEIN-METHIONINE-SULFOXIDE REDUCTASE"/>
    <property type="match status" value="1"/>
</dbReference>
<comment type="caution">
    <text evidence="3">The sequence shown here is derived from an EMBL/GenBank/DDBJ whole genome shotgun (WGS) entry which is preliminary data.</text>
</comment>
<evidence type="ECO:0000313" key="4">
    <source>
        <dbReference type="Proteomes" id="UP000078287"/>
    </source>
</evidence>